<gene>
    <name evidence="1" type="ORF">TERG_11622</name>
</gene>
<dbReference type="HOGENOM" id="CLU_1200557_0_0_1"/>
<keyword evidence="2" id="KW-1185">Reference proteome</keyword>
<accession>A0A080WK60</accession>
<evidence type="ECO:0000313" key="2">
    <source>
        <dbReference type="Proteomes" id="UP000008864"/>
    </source>
</evidence>
<evidence type="ECO:0000313" key="1">
    <source>
        <dbReference type="EMBL" id="KFL60370.1"/>
    </source>
</evidence>
<dbReference type="GeneID" id="71777035"/>
<dbReference type="RefSeq" id="XP_047605224.1">
    <property type="nucleotide sequence ID" value="XM_047750708.1"/>
</dbReference>
<reference evidence="2" key="1">
    <citation type="journal article" date="2012" name="MBio">
        <title>Comparative genome analysis of Trichophyton rubrum and related dermatophytes reveals candidate genes involved in infection.</title>
        <authorList>
            <person name="Martinez D.A."/>
            <person name="Oliver B.G."/>
            <person name="Graeser Y."/>
            <person name="Goldberg J.M."/>
            <person name="Li W."/>
            <person name="Martinez-Rossi N.M."/>
            <person name="Monod M."/>
            <person name="Shelest E."/>
            <person name="Barton R.C."/>
            <person name="Birch E."/>
            <person name="Brakhage A.A."/>
            <person name="Chen Z."/>
            <person name="Gurr S.J."/>
            <person name="Heiman D."/>
            <person name="Heitman J."/>
            <person name="Kosti I."/>
            <person name="Rossi A."/>
            <person name="Saif S."/>
            <person name="Samalova M."/>
            <person name="Saunders C.W."/>
            <person name="Shea T."/>
            <person name="Summerbell R.C."/>
            <person name="Xu J."/>
            <person name="Young S."/>
            <person name="Zeng Q."/>
            <person name="Birren B.W."/>
            <person name="Cuomo C.A."/>
            <person name="White T.C."/>
        </authorList>
    </citation>
    <scope>NUCLEOTIDE SEQUENCE [LARGE SCALE GENOMIC DNA]</scope>
    <source>
        <strain evidence="2">ATCC MYA-4607 / CBS 118892</strain>
    </source>
</reference>
<dbReference type="Proteomes" id="UP000008864">
    <property type="component" value="Unassembled WGS sequence"/>
</dbReference>
<organism evidence="1 2">
    <name type="scientific">Trichophyton rubrum (strain ATCC MYA-4607 / CBS 118892)</name>
    <name type="common">Athlete's foot fungus</name>
    <dbReference type="NCBI Taxonomy" id="559305"/>
    <lineage>
        <taxon>Eukaryota</taxon>
        <taxon>Fungi</taxon>
        <taxon>Dikarya</taxon>
        <taxon>Ascomycota</taxon>
        <taxon>Pezizomycotina</taxon>
        <taxon>Eurotiomycetes</taxon>
        <taxon>Eurotiomycetidae</taxon>
        <taxon>Onygenales</taxon>
        <taxon>Arthrodermataceae</taxon>
        <taxon>Trichophyton</taxon>
    </lineage>
</organism>
<protein>
    <submittedName>
        <fullName evidence="1">Uncharacterized protein</fullName>
    </submittedName>
</protein>
<dbReference type="VEuPathDB" id="FungiDB:TERG_11622"/>
<name>A0A080WK60_TRIRC</name>
<proteinExistence type="predicted"/>
<dbReference type="InParanoid" id="A0A080WK60"/>
<dbReference type="AlphaFoldDB" id="A0A080WK60"/>
<dbReference type="EMBL" id="GG700648">
    <property type="protein sequence ID" value="KFL60370.1"/>
    <property type="molecule type" value="Genomic_DNA"/>
</dbReference>
<sequence>MAPIAMTPRGTPTPAPIATYVFDAFSSSTGALIAEACMISLPGEVGSSLGTVQEALARRALSVITSPRLMVKGSVSPAHVVVLDELATIEFAQYSGVWLTKLWRGIEQPVFLVLATTQEDVSNRLLSNRETSIKLADVGVYFLSKGQDTQTMSSSSCRYTFHAPGYMVGLLQDSNRWSCRLRTSSSNVCRVSLRNMAHRLQQGSRLGNSNLLQRTPVQPIANRGVSLTITS</sequence>